<name>A0A166TWB4_9AGAM</name>
<proteinExistence type="predicted"/>
<dbReference type="GO" id="GO:0032454">
    <property type="term" value="F:histone H3K9 demethylase activity"/>
    <property type="evidence" value="ECO:0007669"/>
    <property type="project" value="InterPro"/>
</dbReference>
<protein>
    <recommendedName>
        <fullName evidence="5">JmjC domain-containing protein</fullName>
    </recommendedName>
</protein>
<evidence type="ECO:0000256" key="3">
    <source>
        <dbReference type="ARBA" id="ARBA00023242"/>
    </source>
</evidence>
<dbReference type="OrthoDB" id="1667110at2759"/>
<dbReference type="GO" id="GO:0006357">
    <property type="term" value="P:regulation of transcription by RNA polymerase II"/>
    <property type="evidence" value="ECO:0007669"/>
    <property type="project" value="TreeGrafter"/>
</dbReference>
<organism evidence="6 7">
    <name type="scientific">Athelia psychrophila</name>
    <dbReference type="NCBI Taxonomy" id="1759441"/>
    <lineage>
        <taxon>Eukaryota</taxon>
        <taxon>Fungi</taxon>
        <taxon>Dikarya</taxon>
        <taxon>Basidiomycota</taxon>
        <taxon>Agaricomycotina</taxon>
        <taxon>Agaricomycetes</taxon>
        <taxon>Agaricomycetidae</taxon>
        <taxon>Atheliales</taxon>
        <taxon>Atheliaceae</taxon>
        <taxon>Athelia</taxon>
    </lineage>
</organism>
<keyword evidence="3" id="KW-0539">Nucleus</keyword>
<evidence type="ECO:0000256" key="1">
    <source>
        <dbReference type="ARBA" id="ARBA00004123"/>
    </source>
</evidence>
<gene>
    <name evidence="6" type="ORF">FIBSPDRAFT_725257</name>
</gene>
<dbReference type="PANTHER" id="PTHR12549">
    <property type="entry name" value="JMJC DOMAIN-CONTAINING HISTONE DEMETHYLATION PROTEIN"/>
    <property type="match status" value="1"/>
</dbReference>
<dbReference type="STRING" id="436010.A0A166TWB4"/>
<dbReference type="AlphaFoldDB" id="A0A166TWB4"/>
<dbReference type="InterPro" id="IPR045109">
    <property type="entry name" value="LSDs-like"/>
</dbReference>
<feature type="domain" description="JmjC" evidence="5">
    <location>
        <begin position="80"/>
        <end position="236"/>
    </location>
</feature>
<dbReference type="PROSITE" id="PS51184">
    <property type="entry name" value="JMJC"/>
    <property type="match status" value="1"/>
</dbReference>
<dbReference type="Proteomes" id="UP000076532">
    <property type="component" value="Unassembled WGS sequence"/>
</dbReference>
<keyword evidence="2" id="KW-0479">Metal-binding</keyword>
<feature type="compositionally biased region" description="Acidic residues" evidence="4">
    <location>
        <begin position="15"/>
        <end position="24"/>
    </location>
</feature>
<dbReference type="GO" id="GO:0031490">
    <property type="term" value="F:chromatin DNA binding"/>
    <property type="evidence" value="ECO:0007669"/>
    <property type="project" value="TreeGrafter"/>
</dbReference>
<sequence>MSPEYFKKHHPNLEGDIESSETNEEERQHRKVKMCEFFPSFGRMIDPTVIWKLKDVPPKATFQTIFQPECDAFMASLPLGPMTRLNGARNFASHFPRAGVRPDLGPKAYIAQGVKQGDDHPASTVLHMDLTSAVNVMMWAGIDTQGQPGYAEWVIFAPEDATPLRQFIRETLHFSGPGDPIHSQTVCLTPTRLWLLQERHGIRPYIIKQYQHDAVYIPAGCPHQVCDYVDHLLYLH</sequence>
<dbReference type="GO" id="GO:0046872">
    <property type="term" value="F:metal ion binding"/>
    <property type="evidence" value="ECO:0007669"/>
    <property type="project" value="UniProtKB-KW"/>
</dbReference>
<dbReference type="Gene3D" id="2.60.120.650">
    <property type="entry name" value="Cupin"/>
    <property type="match status" value="1"/>
</dbReference>
<evidence type="ECO:0000256" key="2">
    <source>
        <dbReference type="ARBA" id="ARBA00022723"/>
    </source>
</evidence>
<evidence type="ECO:0000259" key="5">
    <source>
        <dbReference type="PROSITE" id="PS51184"/>
    </source>
</evidence>
<feature type="region of interest" description="Disordered" evidence="4">
    <location>
        <begin position="1"/>
        <end position="28"/>
    </location>
</feature>
<keyword evidence="7" id="KW-1185">Reference proteome</keyword>
<dbReference type="GO" id="GO:0000785">
    <property type="term" value="C:chromatin"/>
    <property type="evidence" value="ECO:0007669"/>
    <property type="project" value="TreeGrafter"/>
</dbReference>
<dbReference type="GO" id="GO:0003712">
    <property type="term" value="F:transcription coregulator activity"/>
    <property type="evidence" value="ECO:0007669"/>
    <property type="project" value="TreeGrafter"/>
</dbReference>
<comment type="subcellular location">
    <subcellularLocation>
        <location evidence="1">Nucleus</location>
    </subcellularLocation>
</comment>
<dbReference type="SUPFAM" id="SSF51197">
    <property type="entry name" value="Clavaminate synthase-like"/>
    <property type="match status" value="1"/>
</dbReference>
<accession>A0A166TWB4</accession>
<dbReference type="GO" id="GO:0000118">
    <property type="term" value="C:histone deacetylase complex"/>
    <property type="evidence" value="ECO:0007669"/>
    <property type="project" value="TreeGrafter"/>
</dbReference>
<evidence type="ECO:0000313" key="7">
    <source>
        <dbReference type="Proteomes" id="UP000076532"/>
    </source>
</evidence>
<reference evidence="6 7" key="1">
    <citation type="journal article" date="2016" name="Mol. Biol. Evol.">
        <title>Comparative Genomics of Early-Diverging Mushroom-Forming Fungi Provides Insights into the Origins of Lignocellulose Decay Capabilities.</title>
        <authorList>
            <person name="Nagy L.G."/>
            <person name="Riley R."/>
            <person name="Tritt A."/>
            <person name="Adam C."/>
            <person name="Daum C."/>
            <person name="Floudas D."/>
            <person name="Sun H."/>
            <person name="Yadav J.S."/>
            <person name="Pangilinan J."/>
            <person name="Larsson K.H."/>
            <person name="Matsuura K."/>
            <person name="Barry K."/>
            <person name="Labutti K."/>
            <person name="Kuo R."/>
            <person name="Ohm R.A."/>
            <person name="Bhattacharya S.S."/>
            <person name="Shirouzu T."/>
            <person name="Yoshinaga Y."/>
            <person name="Martin F.M."/>
            <person name="Grigoriev I.V."/>
            <person name="Hibbett D.S."/>
        </authorList>
    </citation>
    <scope>NUCLEOTIDE SEQUENCE [LARGE SCALE GENOMIC DNA]</scope>
    <source>
        <strain evidence="6 7">CBS 109695</strain>
    </source>
</reference>
<evidence type="ECO:0000256" key="4">
    <source>
        <dbReference type="SAM" id="MobiDB-lite"/>
    </source>
</evidence>
<dbReference type="SMART" id="SM00558">
    <property type="entry name" value="JmjC"/>
    <property type="match status" value="1"/>
</dbReference>
<dbReference type="PANTHER" id="PTHR12549:SF38">
    <property type="entry name" value="JMJC DOMAIN-CONTAINING HISTONE DEMETHYLASE 2, ISOFORM A"/>
    <property type="match status" value="1"/>
</dbReference>
<evidence type="ECO:0000313" key="6">
    <source>
        <dbReference type="EMBL" id="KZP31054.1"/>
    </source>
</evidence>
<dbReference type="EMBL" id="KV417491">
    <property type="protein sequence ID" value="KZP31054.1"/>
    <property type="molecule type" value="Genomic_DNA"/>
</dbReference>
<dbReference type="InterPro" id="IPR003347">
    <property type="entry name" value="JmjC_dom"/>
</dbReference>
<dbReference type="Pfam" id="PF02373">
    <property type="entry name" value="JmjC"/>
    <property type="match status" value="1"/>
</dbReference>